<dbReference type="Pfam" id="PF09619">
    <property type="entry name" value="YscW"/>
    <property type="match status" value="1"/>
</dbReference>
<evidence type="ECO:0000313" key="5">
    <source>
        <dbReference type="Proteomes" id="UP000663877"/>
    </source>
</evidence>
<dbReference type="PANTHER" id="PTHR38013:SF1">
    <property type="entry name" value="GLYCOPROTEIN_POLYSACCHARIDE METABOLISM"/>
    <property type="match status" value="1"/>
</dbReference>
<proteinExistence type="predicted"/>
<evidence type="ECO:0000313" key="2">
    <source>
        <dbReference type="EMBL" id="CAF1066686.1"/>
    </source>
</evidence>
<dbReference type="Proteomes" id="UP000663877">
    <property type="component" value="Unassembled WGS sequence"/>
</dbReference>
<dbReference type="AlphaFoldDB" id="A0A814GJA1"/>
<keyword evidence="4" id="KW-1185">Reference proteome</keyword>
<comment type="caution">
    <text evidence="1">The sequence shown here is derived from an EMBL/GenBank/DDBJ whole genome shotgun (WGS) entry which is preliminary data.</text>
</comment>
<name>A0A814GJA1_9BILA</name>
<dbReference type="OrthoDB" id="10013825at2759"/>
<evidence type="ECO:0000313" key="4">
    <source>
        <dbReference type="Proteomes" id="UP000663832"/>
    </source>
</evidence>
<dbReference type="EMBL" id="CAJNOM010000202">
    <property type="protein sequence ID" value="CAF1221660.1"/>
    <property type="molecule type" value="Genomic_DNA"/>
</dbReference>
<dbReference type="InterPro" id="IPR053196">
    <property type="entry name" value="Lipoprotein_YbaY-like"/>
</dbReference>
<organism evidence="1 5">
    <name type="scientific">Adineta steineri</name>
    <dbReference type="NCBI Taxonomy" id="433720"/>
    <lineage>
        <taxon>Eukaryota</taxon>
        <taxon>Metazoa</taxon>
        <taxon>Spiralia</taxon>
        <taxon>Gnathifera</taxon>
        <taxon>Rotifera</taxon>
        <taxon>Eurotatoria</taxon>
        <taxon>Bdelloidea</taxon>
        <taxon>Adinetida</taxon>
        <taxon>Adinetidae</taxon>
        <taxon>Adineta</taxon>
    </lineage>
</organism>
<dbReference type="PANTHER" id="PTHR38013">
    <property type="entry name" value="GLYCOPROTEIN/POLYSACCHARIDE METABOLISM"/>
    <property type="match status" value="1"/>
</dbReference>
<accession>A0A814GJA1</accession>
<dbReference type="EMBL" id="CAJNOM010000109">
    <property type="protein sequence ID" value="CAF1066686.1"/>
    <property type="molecule type" value="Genomic_DNA"/>
</dbReference>
<protein>
    <submittedName>
        <fullName evidence="1">Uncharacterized protein</fullName>
    </submittedName>
</protein>
<dbReference type="Proteomes" id="UP000663832">
    <property type="component" value="Unassembled WGS sequence"/>
</dbReference>
<dbReference type="EMBL" id="CAJNOI010000070">
    <property type="protein sequence ID" value="CAF0997135.1"/>
    <property type="molecule type" value="Genomic_DNA"/>
</dbReference>
<evidence type="ECO:0000313" key="3">
    <source>
        <dbReference type="EMBL" id="CAF1221660.1"/>
    </source>
</evidence>
<sequence length="110" mass="11929">MTSQTISGKVSSSAASKHVFEGNEVLKVSIVDASLADAPSIQLGNQNITIQQGQSFPIPFEFSYDKSRARGNGNGVLVEARITDKNYRLIFINDTRTQAVDNVTVDVIQV</sequence>
<gene>
    <name evidence="1" type="ORF">BJG266_LOCUS15727</name>
    <name evidence="2" type="ORF">QVE165_LOCUS18456</name>
    <name evidence="3" type="ORF">QVE165_LOCUS26933</name>
</gene>
<reference evidence="1" key="1">
    <citation type="submission" date="2021-02" db="EMBL/GenBank/DDBJ databases">
        <authorList>
            <person name="Nowell W R."/>
        </authorList>
    </citation>
    <scope>NUCLEOTIDE SEQUENCE</scope>
</reference>
<dbReference type="InterPro" id="IPR039366">
    <property type="entry name" value="Pilotin"/>
</dbReference>
<evidence type="ECO:0000313" key="1">
    <source>
        <dbReference type="EMBL" id="CAF0997135.1"/>
    </source>
</evidence>